<reference evidence="2" key="1">
    <citation type="submission" date="2020-02" db="EMBL/GenBank/DDBJ databases">
        <authorList>
            <person name="Meier V. D."/>
        </authorList>
    </citation>
    <scope>NUCLEOTIDE SEQUENCE</scope>
    <source>
        <strain evidence="2">AVDCRST_MAG16</strain>
    </source>
</reference>
<evidence type="ECO:0000313" key="2">
    <source>
        <dbReference type="EMBL" id="CAA9309598.1"/>
    </source>
</evidence>
<evidence type="ECO:0000256" key="1">
    <source>
        <dbReference type="SAM" id="MobiDB-lite"/>
    </source>
</evidence>
<feature type="non-terminal residue" evidence="2">
    <location>
        <position position="1"/>
    </location>
</feature>
<protein>
    <submittedName>
        <fullName evidence="2">Uncharacterized protein</fullName>
    </submittedName>
</protein>
<sequence>CHDAPGGRIRRRSRPTTARWSSSARACGPARCWCSRSSSSPTSPACAAGGSACAATGSRWGCSASTTSAAGTRPSPATPTGACPGGR</sequence>
<feature type="non-terminal residue" evidence="2">
    <location>
        <position position="87"/>
    </location>
</feature>
<gene>
    <name evidence="2" type="ORF">AVDCRST_MAG16-58</name>
</gene>
<accession>A0A6J4KN11</accession>
<feature type="region of interest" description="Disordered" evidence="1">
    <location>
        <begin position="1"/>
        <end position="20"/>
    </location>
</feature>
<name>A0A6J4KN11_9ACTN</name>
<dbReference type="EMBL" id="CADCUE010000004">
    <property type="protein sequence ID" value="CAA9309598.1"/>
    <property type="molecule type" value="Genomic_DNA"/>
</dbReference>
<feature type="region of interest" description="Disordered" evidence="1">
    <location>
        <begin position="62"/>
        <end position="87"/>
    </location>
</feature>
<dbReference type="AlphaFoldDB" id="A0A6J4KN11"/>
<organism evidence="2">
    <name type="scientific">uncultured Frankineae bacterium</name>
    <dbReference type="NCBI Taxonomy" id="437475"/>
    <lineage>
        <taxon>Bacteria</taxon>
        <taxon>Bacillati</taxon>
        <taxon>Actinomycetota</taxon>
        <taxon>Actinomycetes</taxon>
        <taxon>Frankiales</taxon>
        <taxon>environmental samples</taxon>
    </lineage>
</organism>
<proteinExistence type="predicted"/>